<reference evidence="1" key="1">
    <citation type="submission" date="2022-01" db="EMBL/GenBank/DDBJ databases">
        <title>Novel bile acid biosynthetic pathways are enriched in the microbiome of centenarians.</title>
        <authorList>
            <person name="Sato Y."/>
            <person name="Atarashi K."/>
            <person name="Plichta R.D."/>
            <person name="Arai Y."/>
            <person name="Sasajima S."/>
            <person name="Kearney M.S."/>
            <person name="Suda W."/>
            <person name="Takeshita K."/>
            <person name="Sasaki T."/>
            <person name="Okamoto S."/>
            <person name="Skelly N.A."/>
            <person name="Okamura Y."/>
            <person name="Vlamakis H."/>
            <person name="Li Y."/>
            <person name="Tanoue T."/>
            <person name="Takei H."/>
            <person name="Nittono H."/>
            <person name="Narushima S."/>
            <person name="Irie J."/>
            <person name="Itoh H."/>
            <person name="Moriya K."/>
            <person name="Sugiura Y."/>
            <person name="Suematsu M."/>
            <person name="Moritoki N."/>
            <person name="Shibata S."/>
            <person name="Littman R.D."/>
            <person name="Fischbach A.M."/>
            <person name="Uwamino Y."/>
            <person name="Inoue T."/>
            <person name="Honda A."/>
            <person name="Hattori M."/>
            <person name="Murai T."/>
            <person name="Xavier J.R."/>
            <person name="Hirose N."/>
            <person name="Honda K."/>
        </authorList>
    </citation>
    <scope>NUCLEOTIDE SEQUENCE</scope>
    <source>
        <strain evidence="1">CE91-St55</strain>
    </source>
</reference>
<evidence type="ECO:0000313" key="1">
    <source>
        <dbReference type="EMBL" id="GKG99730.1"/>
    </source>
</evidence>
<dbReference type="EMBL" id="BQNJ01000001">
    <property type="protein sequence ID" value="GKG99730.1"/>
    <property type="molecule type" value="Genomic_DNA"/>
</dbReference>
<accession>A0AA37JDP5</accession>
<dbReference type="InterPro" id="IPR008979">
    <property type="entry name" value="Galactose-bd-like_sf"/>
</dbReference>
<protein>
    <recommendedName>
        <fullName evidence="3">Carbohydrate-binding protein</fullName>
    </recommendedName>
</protein>
<proteinExistence type="predicted"/>
<organism evidence="1 2">
    <name type="scientific">Hungatella hathewayi</name>
    <dbReference type="NCBI Taxonomy" id="154046"/>
    <lineage>
        <taxon>Bacteria</taxon>
        <taxon>Bacillati</taxon>
        <taxon>Bacillota</taxon>
        <taxon>Clostridia</taxon>
        <taxon>Lachnospirales</taxon>
        <taxon>Lachnospiraceae</taxon>
        <taxon>Hungatella</taxon>
    </lineage>
</organism>
<comment type="caution">
    <text evidence="1">The sequence shown here is derived from an EMBL/GenBank/DDBJ whole genome shotgun (WGS) entry which is preliminary data.</text>
</comment>
<dbReference type="SUPFAM" id="SSF49785">
    <property type="entry name" value="Galactose-binding domain-like"/>
    <property type="match status" value="1"/>
</dbReference>
<sequence>MDCRFPKITQDGCDGSETQGFIANLWDGAAAGFKYFSCHGIKQVTVTTRGLGSGVIELLTAWDGKPVGEIPVTSSNEWKNHKADLTIPDGVHALYFRYRGKRNISFHSFTLKGSSPLTKHAALSYTADSTT</sequence>
<gene>
    <name evidence="1" type="ORF">CE91St55_17120</name>
</gene>
<dbReference type="AlphaFoldDB" id="A0AA37JDP5"/>
<name>A0AA37JDP5_9FIRM</name>
<evidence type="ECO:0000313" key="2">
    <source>
        <dbReference type="Proteomes" id="UP001055091"/>
    </source>
</evidence>
<dbReference type="Gene3D" id="2.60.120.260">
    <property type="entry name" value="Galactose-binding domain-like"/>
    <property type="match status" value="1"/>
</dbReference>
<dbReference type="RefSeq" id="WP_182284171.1">
    <property type="nucleotide sequence ID" value="NZ_BQNJ01000001.1"/>
</dbReference>
<dbReference type="CDD" id="cd04084">
    <property type="entry name" value="CBM6_xylanase-like"/>
    <property type="match status" value="1"/>
</dbReference>
<dbReference type="Proteomes" id="UP001055091">
    <property type="component" value="Unassembled WGS sequence"/>
</dbReference>
<evidence type="ECO:0008006" key="3">
    <source>
        <dbReference type="Google" id="ProtNLM"/>
    </source>
</evidence>
<dbReference type="GeneID" id="93151398"/>